<comment type="catalytic activity">
    <reaction evidence="1 6">
        <text>a beta-lactam + H2O = a substituted beta-amino acid</text>
        <dbReference type="Rhea" id="RHEA:20401"/>
        <dbReference type="ChEBI" id="CHEBI:15377"/>
        <dbReference type="ChEBI" id="CHEBI:35627"/>
        <dbReference type="ChEBI" id="CHEBI:140347"/>
        <dbReference type="EC" id="3.5.2.6"/>
    </reaction>
</comment>
<feature type="signal peptide" evidence="7">
    <location>
        <begin position="1"/>
        <end position="22"/>
    </location>
</feature>
<protein>
    <recommendedName>
        <fullName evidence="3 6">Beta-lactamase</fullName>
        <ecNumber evidence="3 6">3.5.2.6</ecNumber>
    </recommendedName>
</protein>
<evidence type="ECO:0000256" key="3">
    <source>
        <dbReference type="ARBA" id="ARBA00012865"/>
    </source>
</evidence>
<keyword evidence="4 6" id="KW-0378">Hydrolase</keyword>
<dbReference type="RefSeq" id="WP_070904680.1">
    <property type="nucleotide sequence ID" value="NZ_CP016378.1"/>
</dbReference>
<evidence type="ECO:0000256" key="4">
    <source>
        <dbReference type="ARBA" id="ARBA00022801"/>
    </source>
</evidence>
<accession>A0A1T3FLP1</accession>
<gene>
    <name evidence="9" type="ORF">BMF97_05705</name>
</gene>
<feature type="domain" description="Beta-lactamase class A catalytic" evidence="8">
    <location>
        <begin position="53"/>
        <end position="269"/>
    </location>
</feature>
<dbReference type="Gene3D" id="3.40.710.10">
    <property type="entry name" value="DD-peptidase/beta-lactamase superfamily"/>
    <property type="match status" value="1"/>
</dbReference>
<evidence type="ECO:0000256" key="1">
    <source>
        <dbReference type="ARBA" id="ARBA00001526"/>
    </source>
</evidence>
<evidence type="ECO:0000313" key="9">
    <source>
        <dbReference type="EMBL" id="OOH96762.1"/>
    </source>
</evidence>
<dbReference type="PROSITE" id="PS00146">
    <property type="entry name" value="BETA_LACTAMASE_A"/>
    <property type="match status" value="1"/>
</dbReference>
<dbReference type="EC" id="3.5.2.6" evidence="3 6"/>
<dbReference type="InterPro" id="IPR012338">
    <property type="entry name" value="Beta-lactam/transpept-like"/>
</dbReference>
<evidence type="ECO:0000256" key="5">
    <source>
        <dbReference type="ARBA" id="ARBA00023251"/>
    </source>
</evidence>
<dbReference type="InterPro" id="IPR000871">
    <property type="entry name" value="Beta-lactam_class-A"/>
</dbReference>
<dbReference type="eggNOG" id="COG2367">
    <property type="taxonomic scope" value="Bacteria"/>
</dbReference>
<keyword evidence="7" id="KW-0732">Signal</keyword>
<evidence type="ECO:0000256" key="6">
    <source>
        <dbReference type="RuleBase" id="RU361140"/>
    </source>
</evidence>
<organism evidence="9 10">
    <name type="scientific">Elizabethkingia meningoseptica</name>
    <name type="common">Chryseobacterium meningosepticum</name>
    <dbReference type="NCBI Taxonomy" id="238"/>
    <lineage>
        <taxon>Bacteria</taxon>
        <taxon>Pseudomonadati</taxon>
        <taxon>Bacteroidota</taxon>
        <taxon>Flavobacteriia</taxon>
        <taxon>Flavobacteriales</taxon>
        <taxon>Weeksellaceae</taxon>
        <taxon>Elizabethkingia</taxon>
    </lineage>
</organism>
<evidence type="ECO:0000256" key="7">
    <source>
        <dbReference type="SAM" id="SignalP"/>
    </source>
</evidence>
<dbReference type="GO" id="GO:0046677">
    <property type="term" value="P:response to antibiotic"/>
    <property type="evidence" value="ECO:0007669"/>
    <property type="project" value="UniProtKB-UniRule"/>
</dbReference>
<sequence>MTFIKTYFTSLLVVLGIININAQTTNNELKKRIENIITGKKADVGVSIIGGNKNDKVQINGNQLYPMLSTFKFPIALTVLHKVEKGELKMSQKIFIKKEELLDNTWSPFLEKYPQGNISITLEDALMWMMCYSDNNLTDILIRLIGGTDTVQKFIGTKDFIIKNDEEDMHKDWDSQFINKITPNRATQLLDKFYQGKILNGVNTKWLYEAMLNNKTGLKRLKGKLAADIKVAHRSGTSFTNDAGMTGAINSYGIIELPKNKKIVITVFVHDTYENFNDSEAIIADIAKTVYDYYIHK</sequence>
<name>A0A1T3FLP1_ELIME</name>
<reference evidence="9 10" key="1">
    <citation type="submission" date="2016-11" db="EMBL/GenBank/DDBJ databases">
        <title>Genome sequence and comparative genomic analysis of clinical strain Elizabethkingia meningoseptica 61421 PRCM.</title>
        <authorList>
            <person name="Wang M."/>
            <person name="Hu S."/>
            <person name="Cao L."/>
            <person name="Jiang T."/>
            <person name="Zhou Y."/>
            <person name="Ming D."/>
        </authorList>
    </citation>
    <scope>NUCLEOTIDE SEQUENCE [LARGE SCALE GENOMIC DNA]</scope>
    <source>
        <strain evidence="9 10">61421 PRCM</strain>
    </source>
</reference>
<comment type="caution">
    <text evidence="9">The sequence shown here is derived from an EMBL/GenBank/DDBJ whole genome shotgun (WGS) entry which is preliminary data.</text>
</comment>
<evidence type="ECO:0000313" key="10">
    <source>
        <dbReference type="Proteomes" id="UP000188947"/>
    </source>
</evidence>
<proteinExistence type="inferred from homology"/>
<dbReference type="PANTHER" id="PTHR35333:SF3">
    <property type="entry name" value="BETA-LACTAMASE-TYPE TRANSPEPTIDASE FOLD CONTAINING PROTEIN"/>
    <property type="match status" value="1"/>
</dbReference>
<dbReference type="EMBL" id="MPOG01000007">
    <property type="protein sequence ID" value="OOH96762.1"/>
    <property type="molecule type" value="Genomic_DNA"/>
</dbReference>
<dbReference type="Proteomes" id="UP000188947">
    <property type="component" value="Unassembled WGS sequence"/>
</dbReference>
<evidence type="ECO:0000259" key="8">
    <source>
        <dbReference type="Pfam" id="PF13354"/>
    </source>
</evidence>
<dbReference type="Pfam" id="PF13354">
    <property type="entry name" value="Beta-lactamase2"/>
    <property type="match status" value="1"/>
</dbReference>
<dbReference type="InterPro" id="IPR023650">
    <property type="entry name" value="Beta-lactam_class-A_AS"/>
</dbReference>
<keyword evidence="5 6" id="KW-0046">Antibiotic resistance</keyword>
<dbReference type="AlphaFoldDB" id="A0A1T3FLP1"/>
<dbReference type="SUPFAM" id="SSF56601">
    <property type="entry name" value="beta-lactamase/transpeptidase-like"/>
    <property type="match status" value="1"/>
</dbReference>
<dbReference type="OrthoDB" id="9772863at2"/>
<dbReference type="InterPro" id="IPR045155">
    <property type="entry name" value="Beta-lactam_cat"/>
</dbReference>
<dbReference type="GO" id="GO:0030655">
    <property type="term" value="P:beta-lactam antibiotic catabolic process"/>
    <property type="evidence" value="ECO:0007669"/>
    <property type="project" value="InterPro"/>
</dbReference>
<dbReference type="NCBIfam" id="NF033103">
    <property type="entry name" value="bla_class_A"/>
    <property type="match status" value="1"/>
</dbReference>
<dbReference type="PANTHER" id="PTHR35333">
    <property type="entry name" value="BETA-LACTAMASE"/>
    <property type="match status" value="1"/>
</dbReference>
<dbReference type="GO" id="GO:0008800">
    <property type="term" value="F:beta-lactamase activity"/>
    <property type="evidence" value="ECO:0007669"/>
    <property type="project" value="UniProtKB-UniRule"/>
</dbReference>
<keyword evidence="10" id="KW-1185">Reference proteome</keyword>
<feature type="chain" id="PRO_5030034664" description="Beta-lactamase" evidence="7">
    <location>
        <begin position="23"/>
        <end position="297"/>
    </location>
</feature>
<evidence type="ECO:0000256" key="2">
    <source>
        <dbReference type="ARBA" id="ARBA00009009"/>
    </source>
</evidence>
<dbReference type="STRING" id="238.BBD35_16405"/>
<comment type="similarity">
    <text evidence="2 6">Belongs to the class-A beta-lactamase family.</text>
</comment>